<dbReference type="EMBL" id="QKQP01000002">
    <property type="protein sequence ID" value="PZD81207.1"/>
    <property type="molecule type" value="Genomic_DNA"/>
</dbReference>
<comment type="caution">
    <text evidence="3">The sequence shown here is derived from an EMBL/GenBank/DDBJ whole genome shotgun (WGS) entry which is preliminary data.</text>
</comment>
<evidence type="ECO:0000259" key="1">
    <source>
        <dbReference type="Pfam" id="PF13358"/>
    </source>
</evidence>
<evidence type="ECO:0000313" key="3">
    <source>
        <dbReference type="EMBL" id="PZD81207.1"/>
    </source>
</evidence>
<organism evidence="3 4">
    <name type="scientific">Acidithiobacillus ferrooxidans</name>
    <name type="common">Thiobacillus ferrooxidans</name>
    <dbReference type="NCBI Taxonomy" id="920"/>
    <lineage>
        <taxon>Bacteria</taxon>
        <taxon>Pseudomonadati</taxon>
        <taxon>Pseudomonadota</taxon>
        <taxon>Acidithiobacillia</taxon>
        <taxon>Acidithiobacillales</taxon>
        <taxon>Acidithiobacillaceae</taxon>
        <taxon>Acidithiobacillus</taxon>
    </lineage>
</organism>
<dbReference type="PANTHER" id="PTHR46564:SF1">
    <property type="entry name" value="TRANSPOSASE"/>
    <property type="match status" value="1"/>
</dbReference>
<feature type="domain" description="Winged helix-turn helix" evidence="2">
    <location>
        <begin position="40"/>
        <end position="88"/>
    </location>
</feature>
<sequence>MEKNTVFEGGMGELGLGIEGVLRRAARSLIEQAIETEVAVLLEEFSAVRMVQERLVGKYFKRWSFTPQRPVKRALEQNPEAVRQWLEQDYPRLRAQAAQEGAVIYWGDETAVKEDAHWVRGYAPRGQTPVLAVPARWTTLSMISAISPQGKVAFQIVEGSMDAERFIAFLTALIQNAPKKIYLVVDNLRVHHAKMVTTWLADKKDRIELAFLPPYAPESNPDEYLNRDFKTALRVGTVSTEKNSLIAKATAFMERLRQMPHQVTSYFRHPSAHYAMSDI</sequence>
<dbReference type="Proteomes" id="UP000248886">
    <property type="component" value="Unassembled WGS sequence"/>
</dbReference>
<gene>
    <name evidence="3" type="ORF">DN052_07905</name>
</gene>
<dbReference type="SUPFAM" id="SSF53098">
    <property type="entry name" value="Ribonuclease H-like"/>
    <property type="match status" value="1"/>
</dbReference>
<evidence type="ECO:0000313" key="4">
    <source>
        <dbReference type="Proteomes" id="UP000248886"/>
    </source>
</evidence>
<dbReference type="InterPro" id="IPR025959">
    <property type="entry name" value="Winged_HTH_dom"/>
</dbReference>
<dbReference type="InterPro" id="IPR038717">
    <property type="entry name" value="Tc1-like_DDE_dom"/>
</dbReference>
<dbReference type="InterPro" id="IPR012337">
    <property type="entry name" value="RNaseH-like_sf"/>
</dbReference>
<proteinExistence type="predicted"/>
<dbReference type="InterPro" id="IPR047655">
    <property type="entry name" value="Transpos_IS630-like"/>
</dbReference>
<evidence type="ECO:0000259" key="2">
    <source>
        <dbReference type="Pfam" id="PF13592"/>
    </source>
</evidence>
<protein>
    <submittedName>
        <fullName evidence="3">IS630 family transposase</fullName>
    </submittedName>
</protein>
<dbReference type="Pfam" id="PF13592">
    <property type="entry name" value="HTH_33"/>
    <property type="match status" value="1"/>
</dbReference>
<dbReference type="GO" id="GO:0003676">
    <property type="term" value="F:nucleic acid binding"/>
    <property type="evidence" value="ECO:0007669"/>
    <property type="project" value="InterPro"/>
</dbReference>
<dbReference type="AlphaFoldDB" id="A0A2W1KPJ7"/>
<dbReference type="PANTHER" id="PTHR46564">
    <property type="entry name" value="TRANSPOSASE"/>
    <property type="match status" value="1"/>
</dbReference>
<dbReference type="Pfam" id="PF13358">
    <property type="entry name" value="DDE_3"/>
    <property type="match status" value="1"/>
</dbReference>
<reference evidence="3 4" key="1">
    <citation type="submission" date="2018-06" db="EMBL/GenBank/DDBJ databases">
        <title>Draft sequence of Acidithiobacillus ferrooxidans CCM 4253.</title>
        <authorList>
            <person name="Moya-Beltran A."/>
            <person name="Castro M."/>
            <person name="Covarrubias P.C."/>
            <person name="Issotta F."/>
            <person name="Janiczek O."/>
            <person name="Mandl M."/>
            <person name="Kucera J."/>
            <person name="Quatrini R."/>
        </authorList>
    </citation>
    <scope>NUCLEOTIDE SEQUENCE [LARGE SCALE GENOMIC DNA]</scope>
    <source>
        <strain evidence="3 4">CCM 4253</strain>
    </source>
</reference>
<dbReference type="OrthoDB" id="5298607at2"/>
<name>A0A2W1KPJ7_ACIFR</name>
<feature type="domain" description="Tc1-like transposase DDE" evidence="1">
    <location>
        <begin position="104"/>
        <end position="235"/>
    </location>
</feature>
<accession>A0A2W1KPJ7</accession>
<dbReference type="Gene3D" id="3.30.420.10">
    <property type="entry name" value="Ribonuclease H-like superfamily/Ribonuclease H"/>
    <property type="match status" value="1"/>
</dbReference>
<dbReference type="NCBIfam" id="NF033545">
    <property type="entry name" value="transpos_IS630"/>
    <property type="match status" value="1"/>
</dbReference>
<dbReference type="InterPro" id="IPR036397">
    <property type="entry name" value="RNaseH_sf"/>
</dbReference>